<keyword evidence="4" id="KW-0132">Cell division</keyword>
<keyword evidence="5" id="KW-0493">Microtubule</keyword>
<evidence type="ECO:0000313" key="19">
    <source>
        <dbReference type="Proteomes" id="UP001153321"/>
    </source>
</evidence>
<reference evidence="18" key="1">
    <citation type="submission" date="2022-02" db="EMBL/GenBank/DDBJ databases">
        <authorList>
            <person name="King R."/>
        </authorList>
    </citation>
    <scope>NUCLEOTIDE SEQUENCE</scope>
</reference>
<dbReference type="Pfam" id="PF13931">
    <property type="entry name" value="Microtub_bind"/>
    <property type="match status" value="1"/>
</dbReference>
<evidence type="ECO:0000256" key="5">
    <source>
        <dbReference type="ARBA" id="ARBA00022701"/>
    </source>
</evidence>
<protein>
    <recommendedName>
        <fullName evidence="17">Kinesin motor domain-containing protein</fullName>
    </recommendedName>
</protein>
<keyword evidence="19" id="KW-1185">Reference proteome</keyword>
<evidence type="ECO:0000256" key="13">
    <source>
        <dbReference type="ARBA" id="ARBA00034704"/>
    </source>
</evidence>
<dbReference type="CDD" id="cd01364">
    <property type="entry name" value="KISc_BimC_Eg5"/>
    <property type="match status" value="1"/>
</dbReference>
<sequence>MTTDKIRKDKNQNIQVFIRLRPLNQRERDIKSLGVIEVVNNREVVVRQSQQTSHTKKFTFDRAFAPNASQLQVYQEVVSPLIEEVLNGYNCTVFAYGQTGTGKTHTMVGEHTGTDTHWQNDPLAGIIPRALSQLFDELRLTNTEYTVRVSYLELYNEELFDLLSTSEDNSKLRIYEDVTRKGSNIVNGLEEVTVFNKNEVYKIMAQGQERKRVASTLMNAQSSRSHTVFTIVVHMKENSPEGEELMKIGKLNLVDLAGSENISKAGSDNPAKKERARECVNINQSLLTLGRVITALVERHPHIPYRESKLTRILQESLGGRTKTSIIATISPGHKDLEETMSTLEYAHRAKNIQNKPEVNQKMTKKAILKEYAEEIDRLKRDLQATRDKNGVYLASDTFAEMTLKEEEQRKEIQELLLKKRAMEEEKEKMEAVFQELNETLETKNSELATTVSQLDNTKKELATTSKALSRSRRACEEQQVLVSAHCSTELALGAQARELLDTADVATTHVACLHDAVDKRKNVESTNLEITRTYREESEQQRGSISTGVRTFADTVHSVFNNLQAALDSYTTSSTQTQEQNKQQLENLVQMFMETVNEVKAATSESQCALSQSSASHVSSLRDRVSSHGVALQRALAEFLQHFVSSLQHAHSVDVKGNVAHFVQQWYAGASDRVSSLQRVHGGFSSRAETHVAARAQAQRAARDAWRGLKQRRANRTQACLAEMQEESVRLENLLTQQLSDIETERAQTEHRLQEWMEEKRRLLEEELARHVASEKQALEDRLAKKVTEIELQKKMLQERMERYKEWEQIQMEADREEMEMAERELEDNDKGREECVKDIKKYSKEFEEGTNAISVDMEIFSKNVVEVVEHINNEMLRALDQTRVQVEEEVSKVVSADEASCLQLTQSVGDTVQALLHTTKHITEQLVANVESNTGAATQQLRDVCNSTTQLISTTHSLHNTHATTCTHAREQVSTLQGQLYEAIARHQQLENKYLSHEYKLYSPTGKTPSRVEYRYPRALAATSPHDRLLARFRAMRRDSDEDCVVVESDTETSTRQVSDSECSSEDSAHFLAPSPPEPRGTTDTRDTRDTRHTRDKLVKSTSETDILYTIRRQQENAKENTERSVSGKKPSKLPAPSSLKKPLAERNVN</sequence>
<evidence type="ECO:0000256" key="10">
    <source>
        <dbReference type="ARBA" id="ARBA00023175"/>
    </source>
</evidence>
<dbReference type="GO" id="GO:0008017">
    <property type="term" value="F:microtubule binding"/>
    <property type="evidence" value="ECO:0007669"/>
    <property type="project" value="InterPro"/>
</dbReference>
<dbReference type="GO" id="GO:0007018">
    <property type="term" value="P:microtubule-based movement"/>
    <property type="evidence" value="ECO:0007669"/>
    <property type="project" value="InterPro"/>
</dbReference>
<evidence type="ECO:0000256" key="6">
    <source>
        <dbReference type="ARBA" id="ARBA00022741"/>
    </source>
</evidence>
<evidence type="ECO:0000256" key="12">
    <source>
        <dbReference type="ARBA" id="ARBA00023306"/>
    </source>
</evidence>
<feature type="binding site" evidence="14">
    <location>
        <begin position="97"/>
        <end position="104"/>
    </location>
    <ligand>
        <name>ATP</name>
        <dbReference type="ChEBI" id="CHEBI:30616"/>
    </ligand>
</feature>
<keyword evidence="9 15" id="KW-0175">Coiled coil</keyword>
<comment type="subcellular location">
    <subcellularLocation>
        <location evidence="1">Cytoplasm</location>
        <location evidence="1">Cytoskeleton</location>
    </subcellularLocation>
</comment>
<keyword evidence="6 14" id="KW-0547">Nucleotide-binding</keyword>
<feature type="region of interest" description="Disordered" evidence="16">
    <location>
        <begin position="1043"/>
        <end position="1152"/>
    </location>
</feature>
<accession>A0A9P0HXA3</accession>
<dbReference type="InterPro" id="IPR025901">
    <property type="entry name" value="Kinesin-assoc_MT-bd_dom"/>
</dbReference>
<feature type="compositionally biased region" description="Acidic residues" evidence="16">
    <location>
        <begin position="1043"/>
        <end position="1053"/>
    </location>
</feature>
<keyword evidence="12" id="KW-0131">Cell cycle</keyword>
<dbReference type="FunFam" id="3.40.850.10:FF:000051">
    <property type="entry name" value="Kinesin-like protein bimC"/>
    <property type="match status" value="1"/>
</dbReference>
<evidence type="ECO:0000256" key="14">
    <source>
        <dbReference type="PROSITE-ProRule" id="PRU00283"/>
    </source>
</evidence>
<dbReference type="GO" id="GO:0090307">
    <property type="term" value="P:mitotic spindle assembly"/>
    <property type="evidence" value="ECO:0007669"/>
    <property type="project" value="TreeGrafter"/>
</dbReference>
<evidence type="ECO:0000256" key="4">
    <source>
        <dbReference type="ARBA" id="ARBA00022618"/>
    </source>
</evidence>
<keyword evidence="3" id="KW-0597">Phosphoprotein</keyword>
<dbReference type="EMBL" id="LR824543">
    <property type="protein sequence ID" value="CAH1636221.1"/>
    <property type="molecule type" value="Genomic_DNA"/>
</dbReference>
<dbReference type="PANTHER" id="PTHR47970">
    <property type="entry name" value="KINESIN-LIKE PROTEIN KIF11"/>
    <property type="match status" value="1"/>
</dbReference>
<keyword evidence="11" id="KW-0206">Cytoskeleton</keyword>
<keyword evidence="2" id="KW-0963">Cytoplasm</keyword>
<dbReference type="Pfam" id="PF00225">
    <property type="entry name" value="Kinesin"/>
    <property type="match status" value="1"/>
</dbReference>
<feature type="domain" description="Kinesin motor" evidence="17">
    <location>
        <begin position="13"/>
        <end position="353"/>
    </location>
</feature>
<dbReference type="PROSITE" id="PS00411">
    <property type="entry name" value="KINESIN_MOTOR_1"/>
    <property type="match status" value="1"/>
</dbReference>
<evidence type="ECO:0000256" key="11">
    <source>
        <dbReference type="ARBA" id="ARBA00023212"/>
    </source>
</evidence>
<feature type="coiled-coil region" evidence="15">
    <location>
        <begin position="362"/>
        <end position="447"/>
    </location>
</feature>
<evidence type="ECO:0000259" key="17">
    <source>
        <dbReference type="PROSITE" id="PS50067"/>
    </source>
</evidence>
<dbReference type="InterPro" id="IPR036961">
    <property type="entry name" value="Kinesin_motor_dom_sf"/>
</dbReference>
<evidence type="ECO:0000256" key="7">
    <source>
        <dbReference type="ARBA" id="ARBA00022776"/>
    </source>
</evidence>
<dbReference type="PROSITE" id="PS50067">
    <property type="entry name" value="KINESIN_MOTOR_2"/>
    <property type="match status" value="1"/>
</dbReference>
<dbReference type="PRINTS" id="PR00380">
    <property type="entry name" value="KINESINHEAVY"/>
</dbReference>
<dbReference type="GO" id="GO:0005524">
    <property type="term" value="F:ATP binding"/>
    <property type="evidence" value="ECO:0007669"/>
    <property type="project" value="UniProtKB-UniRule"/>
</dbReference>
<dbReference type="InterPro" id="IPR047149">
    <property type="entry name" value="KIF11-like"/>
</dbReference>
<dbReference type="GO" id="GO:0005634">
    <property type="term" value="C:nucleus"/>
    <property type="evidence" value="ECO:0007669"/>
    <property type="project" value="TreeGrafter"/>
</dbReference>
<dbReference type="SMART" id="SM00129">
    <property type="entry name" value="KISc"/>
    <property type="match status" value="1"/>
</dbReference>
<evidence type="ECO:0000256" key="8">
    <source>
        <dbReference type="ARBA" id="ARBA00022840"/>
    </source>
</evidence>
<dbReference type="PANTHER" id="PTHR47970:SF12">
    <property type="entry name" value="KINESIN FAMILY MEMBER 11"/>
    <property type="match status" value="1"/>
</dbReference>
<feature type="coiled-coil region" evidence="15">
    <location>
        <begin position="722"/>
        <end position="833"/>
    </location>
</feature>
<evidence type="ECO:0000256" key="2">
    <source>
        <dbReference type="ARBA" id="ARBA00022490"/>
    </source>
</evidence>
<dbReference type="GO" id="GO:0051231">
    <property type="term" value="P:spindle elongation"/>
    <property type="evidence" value="ECO:0007669"/>
    <property type="project" value="TreeGrafter"/>
</dbReference>
<dbReference type="InterPro" id="IPR047241">
    <property type="entry name" value="KIF11-like_kin_motor_dom"/>
</dbReference>
<organism evidence="18 19">
    <name type="scientific">Spodoptera littoralis</name>
    <name type="common">Egyptian cotton leafworm</name>
    <dbReference type="NCBI Taxonomy" id="7109"/>
    <lineage>
        <taxon>Eukaryota</taxon>
        <taxon>Metazoa</taxon>
        <taxon>Ecdysozoa</taxon>
        <taxon>Arthropoda</taxon>
        <taxon>Hexapoda</taxon>
        <taxon>Insecta</taxon>
        <taxon>Pterygota</taxon>
        <taxon>Neoptera</taxon>
        <taxon>Endopterygota</taxon>
        <taxon>Lepidoptera</taxon>
        <taxon>Glossata</taxon>
        <taxon>Ditrysia</taxon>
        <taxon>Noctuoidea</taxon>
        <taxon>Noctuidae</taxon>
        <taxon>Amphipyrinae</taxon>
        <taxon>Spodoptera</taxon>
    </lineage>
</organism>
<dbReference type="AlphaFoldDB" id="A0A9P0HXA3"/>
<evidence type="ECO:0000256" key="1">
    <source>
        <dbReference type="ARBA" id="ARBA00004245"/>
    </source>
</evidence>
<feature type="compositionally biased region" description="Basic and acidic residues" evidence="16">
    <location>
        <begin position="1083"/>
        <end position="1101"/>
    </location>
</feature>
<evidence type="ECO:0000256" key="3">
    <source>
        <dbReference type="ARBA" id="ARBA00022553"/>
    </source>
</evidence>
<evidence type="ECO:0000313" key="18">
    <source>
        <dbReference type="EMBL" id="CAH1636221.1"/>
    </source>
</evidence>
<dbReference type="SUPFAM" id="SSF52540">
    <property type="entry name" value="P-loop containing nucleoside triphosphate hydrolases"/>
    <property type="match status" value="1"/>
</dbReference>
<keyword evidence="10 14" id="KW-0505">Motor protein</keyword>
<dbReference type="InterPro" id="IPR001752">
    <property type="entry name" value="Kinesin_motor_dom"/>
</dbReference>
<comment type="similarity">
    <text evidence="13">Belongs to the TRAFAC class myosin-kinesin ATPase superfamily. Kinesin family. KIN-5/BimC subfamily.</text>
</comment>
<gene>
    <name evidence="18" type="ORF">SPLIT_LOCUS1583</name>
</gene>
<feature type="compositionally biased region" description="Basic and acidic residues" evidence="16">
    <location>
        <begin position="1115"/>
        <end position="1125"/>
    </location>
</feature>
<dbReference type="GO" id="GO:0051301">
    <property type="term" value="P:cell division"/>
    <property type="evidence" value="ECO:0007669"/>
    <property type="project" value="UniProtKB-KW"/>
</dbReference>
<proteinExistence type="inferred from homology"/>
<keyword evidence="8 14" id="KW-0067">ATP-binding</keyword>
<dbReference type="GO" id="GO:0005876">
    <property type="term" value="C:spindle microtubule"/>
    <property type="evidence" value="ECO:0007669"/>
    <property type="project" value="TreeGrafter"/>
</dbReference>
<dbReference type="InterPro" id="IPR027417">
    <property type="entry name" value="P-loop_NTPase"/>
</dbReference>
<dbReference type="GO" id="GO:0008574">
    <property type="term" value="F:plus-end-directed microtubule motor activity"/>
    <property type="evidence" value="ECO:0007669"/>
    <property type="project" value="TreeGrafter"/>
</dbReference>
<dbReference type="InterPro" id="IPR019821">
    <property type="entry name" value="Kinesin_motor_CS"/>
</dbReference>
<dbReference type="Gene3D" id="3.40.850.10">
    <property type="entry name" value="Kinesin motor domain"/>
    <property type="match status" value="1"/>
</dbReference>
<dbReference type="GO" id="GO:0072686">
    <property type="term" value="C:mitotic spindle"/>
    <property type="evidence" value="ECO:0007669"/>
    <property type="project" value="TreeGrafter"/>
</dbReference>
<name>A0A9P0HXA3_SPOLI</name>
<evidence type="ECO:0000256" key="9">
    <source>
        <dbReference type="ARBA" id="ARBA00023054"/>
    </source>
</evidence>
<keyword evidence="7" id="KW-0498">Mitosis</keyword>
<evidence type="ECO:0000256" key="16">
    <source>
        <dbReference type="SAM" id="MobiDB-lite"/>
    </source>
</evidence>
<evidence type="ECO:0000256" key="15">
    <source>
        <dbReference type="SAM" id="Coils"/>
    </source>
</evidence>
<dbReference type="Proteomes" id="UP001153321">
    <property type="component" value="Chromosome 12"/>
</dbReference>